<accession>A0A364K7K9</accession>
<name>A0A364K7K9_9BACL</name>
<organism evidence="1 2">
    <name type="scientific">Thermoflavimicrobium daqui</name>
    <dbReference type="NCBI Taxonomy" id="2137476"/>
    <lineage>
        <taxon>Bacteria</taxon>
        <taxon>Bacillati</taxon>
        <taxon>Bacillota</taxon>
        <taxon>Bacilli</taxon>
        <taxon>Bacillales</taxon>
        <taxon>Thermoactinomycetaceae</taxon>
        <taxon>Thermoflavimicrobium</taxon>
    </lineage>
</organism>
<protein>
    <submittedName>
        <fullName evidence="1">Uncharacterized protein</fullName>
    </submittedName>
</protein>
<evidence type="ECO:0000313" key="2">
    <source>
        <dbReference type="Proteomes" id="UP000251213"/>
    </source>
</evidence>
<dbReference type="RefSeq" id="WP_113657968.1">
    <property type="nucleotide sequence ID" value="NZ_KZ845664.1"/>
</dbReference>
<comment type="caution">
    <text evidence="1">The sequence shown here is derived from an EMBL/GenBank/DDBJ whole genome shotgun (WGS) entry which is preliminary data.</text>
</comment>
<dbReference type="AlphaFoldDB" id="A0A364K7K9"/>
<proteinExistence type="predicted"/>
<reference evidence="1 2" key="2">
    <citation type="submission" date="2018-06" db="EMBL/GenBank/DDBJ databases">
        <authorList>
            <person name="Zhirakovskaya E."/>
        </authorList>
    </citation>
    <scope>NUCLEOTIDE SEQUENCE [LARGE SCALE GENOMIC DNA]</scope>
    <source>
        <strain evidence="1 2">FBKL4.011</strain>
    </source>
</reference>
<evidence type="ECO:0000313" key="1">
    <source>
        <dbReference type="EMBL" id="RAL26283.1"/>
    </source>
</evidence>
<keyword evidence="2" id="KW-1185">Reference proteome</keyword>
<dbReference type="Proteomes" id="UP000251213">
    <property type="component" value="Unassembled WGS sequence"/>
</dbReference>
<reference evidence="1 2" key="1">
    <citation type="submission" date="2018-06" db="EMBL/GenBank/DDBJ databases">
        <title>Thermoflavimicrobium daqus sp. nov., a thermophilic microbe isolated from Moutai-flavour Daqu.</title>
        <authorList>
            <person name="Wang X."/>
            <person name="Zhou H."/>
        </authorList>
    </citation>
    <scope>NUCLEOTIDE SEQUENCE [LARGE SCALE GENOMIC DNA]</scope>
    <source>
        <strain evidence="1 2">FBKL4.011</strain>
    </source>
</reference>
<sequence>MYYEEVTDPILNKHRESLIDLLLTSFKDDISEKDTAIIHIEVGKMLTFHTAVCQQPYQQPYLNKPIYYNIESHFATQPSIQVTSPIQRLSIDIAGTQLDRWISNVYTPYETKREIIQSIGKWLSKLYKKELPHISQMICTSNWWMLDYMNLKTGNLNTVRLLKTKIKEIVLKNFEEQRESVVESVKEALVDAKDKKIDYLLVGYNFHTEGSQWDCGFMYDVFACDQRNWEEPPSLCCGSVAFYNHWHEKVIECLDAHEQIEDIAWNLYKPWLTKVVQSIPEVKAFSLPVKVGRSPYY</sequence>
<gene>
    <name evidence="1" type="ORF">DL897_04625</name>
</gene>
<dbReference type="EMBL" id="QJKK01000002">
    <property type="protein sequence ID" value="RAL26283.1"/>
    <property type="molecule type" value="Genomic_DNA"/>
</dbReference>